<sequence>MKRSLIITALLAAFALNHSPYVTAKETKAEKCLNTRAKIEKINKKMKQKYTYKQGVKYHKKLEKLYKDEFKYCF</sequence>
<feature type="signal peptide" evidence="1">
    <location>
        <begin position="1"/>
        <end position="24"/>
    </location>
</feature>
<accession>L8JA82</accession>
<dbReference type="AlphaFoldDB" id="L8JA82"/>
<dbReference type="PATRIC" id="fig|1056511.3.peg.2328"/>
<evidence type="ECO:0000313" key="2">
    <source>
        <dbReference type="EMBL" id="ELR65750.1"/>
    </source>
</evidence>
<evidence type="ECO:0000313" key="3">
    <source>
        <dbReference type="Proteomes" id="UP000011134"/>
    </source>
</evidence>
<dbReference type="RefSeq" id="WP_007465759.1">
    <property type="nucleotide sequence ID" value="NZ_AMZO01000016.1"/>
</dbReference>
<proteinExistence type="predicted"/>
<comment type="caution">
    <text evidence="2">The sequence shown here is derived from an EMBL/GenBank/DDBJ whole genome shotgun (WGS) entry which is preliminary data.</text>
</comment>
<organism evidence="2 3">
    <name type="scientific">Photobacterium marinum</name>
    <dbReference type="NCBI Taxonomy" id="1056511"/>
    <lineage>
        <taxon>Bacteria</taxon>
        <taxon>Pseudomonadati</taxon>
        <taxon>Pseudomonadota</taxon>
        <taxon>Gammaproteobacteria</taxon>
        <taxon>Vibrionales</taxon>
        <taxon>Vibrionaceae</taxon>
        <taxon>Photobacterium</taxon>
    </lineage>
</organism>
<dbReference type="EMBL" id="AMZO01000016">
    <property type="protein sequence ID" value="ELR65750.1"/>
    <property type="molecule type" value="Genomic_DNA"/>
</dbReference>
<keyword evidence="3" id="KW-1185">Reference proteome</keyword>
<name>L8JA82_9GAMM</name>
<gene>
    <name evidence="2" type="ORF">C942_00836</name>
</gene>
<evidence type="ECO:0000256" key="1">
    <source>
        <dbReference type="SAM" id="SignalP"/>
    </source>
</evidence>
<reference evidence="2 3" key="1">
    <citation type="submission" date="2012-12" db="EMBL/GenBank/DDBJ databases">
        <title>Genome Assembly of Photobacterium sp. AK15.</title>
        <authorList>
            <person name="Khatri I."/>
            <person name="Vaidya B."/>
            <person name="Srinivas T.N.R."/>
            <person name="Subramanian S."/>
            <person name="Pinnaka A."/>
        </authorList>
    </citation>
    <scope>NUCLEOTIDE SEQUENCE [LARGE SCALE GENOMIC DNA]</scope>
    <source>
        <strain evidence="2 3">AK15</strain>
    </source>
</reference>
<keyword evidence="1" id="KW-0732">Signal</keyword>
<dbReference type="Proteomes" id="UP000011134">
    <property type="component" value="Unassembled WGS sequence"/>
</dbReference>
<feature type="chain" id="PRO_5003992799" evidence="1">
    <location>
        <begin position="25"/>
        <end position="74"/>
    </location>
</feature>
<protein>
    <submittedName>
        <fullName evidence="2">Uncharacterized protein</fullName>
    </submittedName>
</protein>